<keyword evidence="8" id="KW-1185">Reference proteome</keyword>
<evidence type="ECO:0000259" key="6">
    <source>
        <dbReference type="PROSITE" id="PS51292"/>
    </source>
</evidence>
<dbReference type="PANTHER" id="PTHR46214:SF8">
    <property type="entry name" value="RING_FYVE_PHD ZINC FINGER SUPERFAMILY PROTEIN"/>
    <property type="match status" value="1"/>
</dbReference>
<reference evidence="7" key="1">
    <citation type="journal article" date="2020" name="bioRxiv">
        <title>Comparative genomics of Chlamydomonas.</title>
        <authorList>
            <person name="Craig R.J."/>
            <person name="Hasan A.R."/>
            <person name="Ness R.W."/>
            <person name="Keightley P.D."/>
        </authorList>
    </citation>
    <scope>NUCLEOTIDE SEQUENCE</scope>
    <source>
        <strain evidence="7">CCAP 11/70</strain>
    </source>
</reference>
<gene>
    <name evidence="7" type="ORF">HYH03_003060</name>
</gene>
<dbReference type="Proteomes" id="UP000612055">
    <property type="component" value="Unassembled WGS sequence"/>
</dbReference>
<evidence type="ECO:0000256" key="3">
    <source>
        <dbReference type="ARBA" id="ARBA00022833"/>
    </source>
</evidence>
<evidence type="ECO:0000313" key="7">
    <source>
        <dbReference type="EMBL" id="KAG2498868.1"/>
    </source>
</evidence>
<dbReference type="SMART" id="SM00744">
    <property type="entry name" value="RINGv"/>
    <property type="match status" value="1"/>
</dbReference>
<keyword evidence="5" id="KW-1133">Transmembrane helix</keyword>
<dbReference type="EMBL" id="JAEHOE010000008">
    <property type="protein sequence ID" value="KAG2498868.1"/>
    <property type="molecule type" value="Genomic_DNA"/>
</dbReference>
<name>A0A836C4G0_9CHLO</name>
<feature type="transmembrane region" description="Helical" evidence="5">
    <location>
        <begin position="521"/>
        <end position="540"/>
    </location>
</feature>
<comment type="caution">
    <text evidence="7">The sequence shown here is derived from an EMBL/GenBank/DDBJ whole genome shotgun (WGS) entry which is preliminary data.</text>
</comment>
<organism evidence="7 8">
    <name type="scientific">Edaphochlamys debaryana</name>
    <dbReference type="NCBI Taxonomy" id="47281"/>
    <lineage>
        <taxon>Eukaryota</taxon>
        <taxon>Viridiplantae</taxon>
        <taxon>Chlorophyta</taxon>
        <taxon>core chlorophytes</taxon>
        <taxon>Chlorophyceae</taxon>
        <taxon>CS clade</taxon>
        <taxon>Chlamydomonadales</taxon>
        <taxon>Chlamydomonadales incertae sedis</taxon>
        <taxon>Edaphochlamys</taxon>
    </lineage>
</organism>
<feature type="transmembrane region" description="Helical" evidence="5">
    <location>
        <begin position="491"/>
        <end position="515"/>
    </location>
</feature>
<dbReference type="Gene3D" id="3.30.40.10">
    <property type="entry name" value="Zinc/RING finger domain, C3HC4 (zinc finger)"/>
    <property type="match status" value="1"/>
</dbReference>
<evidence type="ECO:0000256" key="4">
    <source>
        <dbReference type="SAM" id="MobiDB-lite"/>
    </source>
</evidence>
<dbReference type="SUPFAM" id="SSF57850">
    <property type="entry name" value="RING/U-box"/>
    <property type="match status" value="1"/>
</dbReference>
<keyword evidence="5" id="KW-0472">Membrane</keyword>
<evidence type="ECO:0000256" key="5">
    <source>
        <dbReference type="SAM" id="Phobius"/>
    </source>
</evidence>
<feature type="domain" description="RING-CH-type" evidence="6">
    <location>
        <begin position="391"/>
        <end position="458"/>
    </location>
</feature>
<keyword evidence="5" id="KW-0812">Transmembrane</keyword>
<dbReference type="PROSITE" id="PS51292">
    <property type="entry name" value="ZF_RING_CH"/>
    <property type="match status" value="1"/>
</dbReference>
<dbReference type="InterPro" id="IPR013083">
    <property type="entry name" value="Znf_RING/FYVE/PHD"/>
</dbReference>
<dbReference type="InterPro" id="IPR011016">
    <property type="entry name" value="Znf_RING-CH"/>
</dbReference>
<dbReference type="OrthoDB" id="533495at2759"/>
<feature type="region of interest" description="Disordered" evidence="4">
    <location>
        <begin position="276"/>
        <end position="381"/>
    </location>
</feature>
<feature type="transmembrane region" description="Helical" evidence="5">
    <location>
        <begin position="573"/>
        <end position="599"/>
    </location>
</feature>
<dbReference type="PANTHER" id="PTHR46214">
    <property type="entry name" value="ZINC FINGER, RING-CH-TYPE"/>
    <property type="match status" value="1"/>
</dbReference>
<dbReference type="AlphaFoldDB" id="A0A836C4G0"/>
<dbReference type="GO" id="GO:0008270">
    <property type="term" value="F:zinc ion binding"/>
    <property type="evidence" value="ECO:0007669"/>
    <property type="project" value="UniProtKB-KW"/>
</dbReference>
<feature type="compositionally biased region" description="Basic and acidic residues" evidence="4">
    <location>
        <begin position="294"/>
        <end position="310"/>
    </location>
</feature>
<accession>A0A836C4G0</accession>
<evidence type="ECO:0000313" key="8">
    <source>
        <dbReference type="Proteomes" id="UP000612055"/>
    </source>
</evidence>
<keyword evidence="1" id="KW-0479">Metal-binding</keyword>
<evidence type="ECO:0000256" key="1">
    <source>
        <dbReference type="ARBA" id="ARBA00022723"/>
    </source>
</evidence>
<keyword evidence="3" id="KW-0862">Zinc</keyword>
<sequence>MAPPPLTIRYITAEDDPPGVDDSVVAQAVEVYRAHVASQLLPILGSALRTPSSLWIRGSLLPLFFFYLTYRPASLTPYIVAVCVTPLVVIVVAVFIRVQLTILQRKATESDLSVSKLPGYFSDQGWGKDSRFFVALEPSPGAAKEGGDGGAGGKAAAARGRVLGCVGVRNRSGGQAELMYFCTRPGLDDVAEVADALLDSAVTHARKAGFADVIIKINSAETALLDAARRADLDSSSEQLIPINAWFRAYRLQCSLKKGRRASALATGRSMHVRAPLEPFPRRLRQQAGAEAGRAPRPDRPAAELAKAGDDGPGTPDQCLSGSDDPGAGGRLDSLAGAAGLERTAAQEPGPAHSSASFGAPPLQQRSHAAAAAAGPGAGSCMGTAGGAEEVEDGEEVCCRVCLDPVTPSELASGAAIMLGCRCGSGLDRLHRPCAERWFRGVRCSTTCEVCGEEAAALPQRIKAEIRWQQLLYPRRGPGISGLLAGLPGFLGLYTLVCLLPATFASMALVIFYFRFMGLDAGATMALSILTASATILHWVLNPYRPVLHLVFCAVSLGSVFAQTLLFHSLCPAWAPALVASLGSVLGFLAGSALFYGVLNPLAALLRLGLAELMATRRAAVVGRGGGQRGVGGMGAGGAATGVGWVGMRRWLRWWGGPAGGVAAMGATGPGQETVMVSGEHTGTWV</sequence>
<feature type="transmembrane region" description="Helical" evidence="5">
    <location>
        <begin position="76"/>
        <end position="96"/>
    </location>
</feature>
<proteinExistence type="predicted"/>
<evidence type="ECO:0000256" key="2">
    <source>
        <dbReference type="ARBA" id="ARBA00022771"/>
    </source>
</evidence>
<protein>
    <recommendedName>
        <fullName evidence="6">RING-CH-type domain-containing protein</fullName>
    </recommendedName>
</protein>
<feature type="transmembrane region" description="Helical" evidence="5">
    <location>
        <begin position="547"/>
        <end position="567"/>
    </location>
</feature>
<keyword evidence="2" id="KW-0863">Zinc-finger</keyword>
<dbReference type="Pfam" id="PF12906">
    <property type="entry name" value="RINGv"/>
    <property type="match status" value="1"/>
</dbReference>